<name>F8QA35_SERL3</name>
<protein>
    <submittedName>
        <fullName evidence="1">Uncharacterized protein</fullName>
    </submittedName>
</protein>
<keyword evidence="2" id="KW-1185">Reference proteome</keyword>
<reference evidence="2" key="1">
    <citation type="journal article" date="2011" name="Science">
        <title>The plant cell wall-decomposing machinery underlies the functional diversity of forest fungi.</title>
        <authorList>
            <person name="Eastwood D.C."/>
            <person name="Floudas D."/>
            <person name="Binder M."/>
            <person name="Majcherczyk A."/>
            <person name="Schneider P."/>
            <person name="Aerts A."/>
            <person name="Asiegbu F.O."/>
            <person name="Baker S.E."/>
            <person name="Barry K."/>
            <person name="Bendiksby M."/>
            <person name="Blumentritt M."/>
            <person name="Coutinho P.M."/>
            <person name="Cullen D."/>
            <person name="de Vries R.P."/>
            <person name="Gathman A."/>
            <person name="Goodell B."/>
            <person name="Henrissat B."/>
            <person name="Ihrmark K."/>
            <person name="Kauserud H."/>
            <person name="Kohler A."/>
            <person name="LaButti K."/>
            <person name="Lapidus A."/>
            <person name="Lavin J.L."/>
            <person name="Lee Y.-H."/>
            <person name="Lindquist E."/>
            <person name="Lilly W."/>
            <person name="Lucas S."/>
            <person name="Morin E."/>
            <person name="Murat C."/>
            <person name="Oguiza J.A."/>
            <person name="Park J."/>
            <person name="Pisabarro A.G."/>
            <person name="Riley R."/>
            <person name="Rosling A."/>
            <person name="Salamov A."/>
            <person name="Schmidt O."/>
            <person name="Schmutz J."/>
            <person name="Skrede I."/>
            <person name="Stenlid J."/>
            <person name="Wiebenga A."/>
            <person name="Xie X."/>
            <person name="Kuees U."/>
            <person name="Hibbett D.S."/>
            <person name="Hoffmeister D."/>
            <person name="Hoegberg N."/>
            <person name="Martin F."/>
            <person name="Grigoriev I.V."/>
            <person name="Watkinson S.C."/>
        </authorList>
    </citation>
    <scope>NUCLEOTIDE SEQUENCE [LARGE SCALE GENOMIC DNA]</scope>
    <source>
        <strain evidence="2">strain S7.3</strain>
    </source>
</reference>
<accession>F8QA35</accession>
<evidence type="ECO:0000313" key="2">
    <source>
        <dbReference type="Proteomes" id="UP000008063"/>
    </source>
</evidence>
<dbReference type="InParanoid" id="F8QA35"/>
<sequence length="423" mass="47109">MRLLTYTTTTLLISDEILKESYMRLPDLKYSKGTSKKTHDSYKTLLRKYEKTKNKLVLITGKYTNLQINKEKSTSSLSMTKEPCKFVMNQYKHKDFPMISFWIAKDWRVFFDAKKNTSDIIKAARPKGPSCCANDNWKISKIACESYWVWKCYHIDGKNEKEVKSKESSKTLLGKCKESKTEGHKDASIKKARLETGNLSDLDLIDLHTDIVGCSADSSKVAKLHATSKDTTTNNVLDNAKAPCLKIRYKKPIASTISATHPVPPIPSSSATLYIASAENCALQVGTSDIISAALLLTSAVEKTKKVKEGAKKISSSKDYLKVTVAITPRNLCEKLIPSALFIIAGTSQHLWAIPALMGYPSQHFWDIPANLKVYHVQQNLITTTKISALKLQKALFESLCDNLVHHPAFGSSHPTFGTNLGL</sequence>
<dbReference type="EMBL" id="GL945487">
    <property type="protein sequence ID" value="EGN94625.1"/>
    <property type="molecule type" value="Genomic_DNA"/>
</dbReference>
<dbReference type="HOGENOM" id="CLU_649181_0_0_1"/>
<organism evidence="2">
    <name type="scientific">Serpula lacrymans var. lacrymans (strain S7.3)</name>
    <name type="common">Dry rot fungus</name>
    <dbReference type="NCBI Taxonomy" id="936435"/>
    <lineage>
        <taxon>Eukaryota</taxon>
        <taxon>Fungi</taxon>
        <taxon>Dikarya</taxon>
        <taxon>Basidiomycota</taxon>
        <taxon>Agaricomycotina</taxon>
        <taxon>Agaricomycetes</taxon>
        <taxon>Agaricomycetidae</taxon>
        <taxon>Boletales</taxon>
        <taxon>Coniophorineae</taxon>
        <taxon>Serpulaceae</taxon>
        <taxon>Serpula</taxon>
    </lineage>
</organism>
<dbReference type="AlphaFoldDB" id="F8QA35"/>
<dbReference type="Proteomes" id="UP000008063">
    <property type="component" value="Unassembled WGS sequence"/>
</dbReference>
<gene>
    <name evidence="1" type="ORF">SERLA73DRAFT_155419</name>
</gene>
<proteinExistence type="predicted"/>
<evidence type="ECO:0000313" key="1">
    <source>
        <dbReference type="EMBL" id="EGN94625.1"/>
    </source>
</evidence>